<dbReference type="AlphaFoldDB" id="A0A158PNN0"/>
<evidence type="ECO:0000313" key="5">
    <source>
        <dbReference type="EMBL" id="VDK46118.1"/>
    </source>
</evidence>
<name>A0A158PNN0_ANISI</name>
<dbReference type="Proteomes" id="UP000267096">
    <property type="component" value="Unassembled WGS sequence"/>
</dbReference>
<reference evidence="7" key="1">
    <citation type="submission" date="2016-04" db="UniProtKB">
        <authorList>
            <consortium name="WormBaseParasite"/>
        </authorList>
    </citation>
    <scope>IDENTIFICATION</scope>
</reference>
<dbReference type="PANTHER" id="PTHR11782:SF127">
    <property type="entry name" value="NTPASE, ISOFORM F"/>
    <property type="match status" value="1"/>
</dbReference>
<evidence type="ECO:0000313" key="6">
    <source>
        <dbReference type="Proteomes" id="UP000267096"/>
    </source>
</evidence>
<comment type="similarity">
    <text evidence="1">Belongs to the GDA1/CD39 NTPase family.</text>
</comment>
<organism evidence="7">
    <name type="scientific">Anisakis simplex</name>
    <name type="common">Herring worm</name>
    <dbReference type="NCBI Taxonomy" id="6269"/>
    <lineage>
        <taxon>Eukaryota</taxon>
        <taxon>Metazoa</taxon>
        <taxon>Ecdysozoa</taxon>
        <taxon>Nematoda</taxon>
        <taxon>Chromadorea</taxon>
        <taxon>Rhabditida</taxon>
        <taxon>Spirurina</taxon>
        <taxon>Ascaridomorpha</taxon>
        <taxon>Ascaridoidea</taxon>
        <taxon>Anisakidae</taxon>
        <taxon>Anisakis</taxon>
        <taxon>Anisakis simplex complex</taxon>
    </lineage>
</organism>
<dbReference type="EMBL" id="UYRR01031117">
    <property type="protein sequence ID" value="VDK46118.1"/>
    <property type="molecule type" value="Genomic_DNA"/>
</dbReference>
<dbReference type="GO" id="GO:0016787">
    <property type="term" value="F:hydrolase activity"/>
    <property type="evidence" value="ECO:0007669"/>
    <property type="project" value="UniProtKB-KW"/>
</dbReference>
<dbReference type="OrthoDB" id="6372431at2759"/>
<keyword evidence="6" id="KW-1185">Reference proteome</keyword>
<evidence type="ECO:0000256" key="4">
    <source>
        <dbReference type="PIRSR" id="PIRSR600407-2"/>
    </source>
</evidence>
<feature type="active site" description="Proton acceptor" evidence="3">
    <location>
        <position position="98"/>
    </location>
</feature>
<dbReference type="Gene3D" id="3.30.420.150">
    <property type="entry name" value="Exopolyphosphatase. Domain 2"/>
    <property type="match status" value="1"/>
</dbReference>
<evidence type="ECO:0000256" key="1">
    <source>
        <dbReference type="ARBA" id="ARBA00009283"/>
    </source>
</evidence>
<protein>
    <submittedName>
        <fullName evidence="7">Nucleoside-diphosphatase uda-1 (inferred by orthology to a C. elegans protein)</fullName>
    </submittedName>
</protein>
<accession>A0A158PNN0</accession>
<evidence type="ECO:0000256" key="3">
    <source>
        <dbReference type="PIRSR" id="PIRSR600407-1"/>
    </source>
</evidence>
<evidence type="ECO:0000313" key="7">
    <source>
        <dbReference type="WBParaSite" id="ASIM_0001246101-mRNA-1"/>
    </source>
</evidence>
<keyword evidence="4" id="KW-0067">ATP-binding</keyword>
<dbReference type="Gene3D" id="3.30.420.40">
    <property type="match status" value="1"/>
</dbReference>
<reference evidence="5 6" key="2">
    <citation type="submission" date="2018-11" db="EMBL/GenBank/DDBJ databases">
        <authorList>
            <consortium name="Pathogen Informatics"/>
        </authorList>
    </citation>
    <scope>NUCLEOTIDE SEQUENCE [LARGE SCALE GENOMIC DNA]</scope>
</reference>
<gene>
    <name evidence="5" type="ORF">ASIM_LOCUS11927</name>
</gene>
<evidence type="ECO:0000256" key="2">
    <source>
        <dbReference type="ARBA" id="ARBA00022801"/>
    </source>
</evidence>
<keyword evidence="2" id="KW-0378">Hydrolase</keyword>
<feature type="binding site" evidence="4">
    <location>
        <begin position="157"/>
        <end position="161"/>
    </location>
    <ligand>
        <name>ATP</name>
        <dbReference type="ChEBI" id="CHEBI:30616"/>
    </ligand>
</feature>
<dbReference type="PANTHER" id="PTHR11782">
    <property type="entry name" value="ADENOSINE/GUANOSINE DIPHOSPHATASE"/>
    <property type="match status" value="1"/>
</dbReference>
<dbReference type="Pfam" id="PF01150">
    <property type="entry name" value="GDA1_CD39"/>
    <property type="match status" value="1"/>
</dbReference>
<proteinExistence type="inferred from homology"/>
<dbReference type="InterPro" id="IPR000407">
    <property type="entry name" value="GDA1_CD39_NTPase"/>
</dbReference>
<sequence>MPVPQKMEFFQVKPGLSSFAQNPRKAGDSVSELLAAAQSAVPKAYWHQTPITLRATAGLRLLPDDQAYRILSHVEDEVLKSGFVLDENGVGIMSGTDEGVFSWYTLNLLTDRIQDVIAQNQNGNHSHQNQFDKLIFTRYRVNQSNDKRTSATFDLGGGSTQVTFERADAADRVFDNTNRSNFSQQLNVFGNRVQLYTRSYLGNGLVAARIGIVKNANESGQLKSPQSKCLPAGFTASMYDYTGEAWNVTGASSESSFDECLQSSIAYVNQSQIQRLDEINDCDIYAFSYFYDRALEANIISYPNDIRKRHKTTLNVFKHAAMKAPCRHSNATNALAACSRSPAEIGFEEWQAWQCLDLSYIYALLRHGYGINEHKELHLVKRLRGMEMSWALGAAHDLLQRYTEREFTSRIQLSNRMKPIITEELDQRTITDVLIEFISKHSFQILTQFSLLS</sequence>
<dbReference type="GO" id="GO:0005524">
    <property type="term" value="F:ATP binding"/>
    <property type="evidence" value="ECO:0007669"/>
    <property type="project" value="UniProtKB-KW"/>
</dbReference>
<dbReference type="WBParaSite" id="ASIM_0001246101-mRNA-1">
    <property type="protein sequence ID" value="ASIM_0001246101-mRNA-1"/>
    <property type="gene ID" value="ASIM_0001246101"/>
</dbReference>
<keyword evidence="4" id="KW-0547">Nucleotide-binding</keyword>